<organism evidence="7 8">
    <name type="scientific">Neofusicoccum ribis</name>
    <dbReference type="NCBI Taxonomy" id="45134"/>
    <lineage>
        <taxon>Eukaryota</taxon>
        <taxon>Fungi</taxon>
        <taxon>Dikarya</taxon>
        <taxon>Ascomycota</taxon>
        <taxon>Pezizomycotina</taxon>
        <taxon>Dothideomycetes</taxon>
        <taxon>Dothideomycetes incertae sedis</taxon>
        <taxon>Botryosphaeriales</taxon>
        <taxon>Botryosphaeriaceae</taxon>
        <taxon>Neofusicoccum</taxon>
    </lineage>
</organism>
<evidence type="ECO:0000256" key="2">
    <source>
        <dbReference type="ARBA" id="ARBA00022630"/>
    </source>
</evidence>
<dbReference type="Gene3D" id="3.50.50.60">
    <property type="entry name" value="FAD/NAD(P)-binding domain"/>
    <property type="match status" value="1"/>
</dbReference>
<keyword evidence="4" id="KW-0560">Oxidoreductase</keyword>
<gene>
    <name evidence="7" type="ORF">SLS56_003667</name>
</gene>
<dbReference type="InterPro" id="IPR050493">
    <property type="entry name" value="FAD-dep_Monooxygenase_BioMet"/>
</dbReference>
<accession>A0ABR3SYJ8</accession>
<feature type="domain" description="FAD-binding" evidence="6">
    <location>
        <begin position="13"/>
        <end position="343"/>
    </location>
</feature>
<dbReference type="InterPro" id="IPR036188">
    <property type="entry name" value="FAD/NAD-bd_sf"/>
</dbReference>
<dbReference type="EMBL" id="JAJVDC020000030">
    <property type="protein sequence ID" value="KAL1632425.1"/>
    <property type="molecule type" value="Genomic_DNA"/>
</dbReference>
<keyword evidence="2" id="KW-0285">Flavoprotein</keyword>
<comment type="caution">
    <text evidence="7">The sequence shown here is derived from an EMBL/GenBank/DDBJ whole genome shotgun (WGS) entry which is preliminary data.</text>
</comment>
<keyword evidence="8" id="KW-1185">Reference proteome</keyword>
<evidence type="ECO:0000256" key="4">
    <source>
        <dbReference type="ARBA" id="ARBA00023002"/>
    </source>
</evidence>
<evidence type="ECO:0000256" key="3">
    <source>
        <dbReference type="ARBA" id="ARBA00022827"/>
    </source>
</evidence>
<sequence>MPTHPASSPPPLHVLIVGAGLGGTACAIACRAQGFRVTLLDQVTRFAPLGDSIGLGPNVSRLLGRWDAGFAAKLAAISSTSESVVVHDYRDGRVLGVDATPGTAEATFGHRSLIGHRGHYHMLFLEQCEAMGVEVRSGARVVGYDVEKPSVTLEGGEVVVGDVVVAADGVKSLGRKEVLGYLDEPVHSGYAVYRAFMEGETFRDDPLTAPFVENGDSIHLYLGPDLHGFVTCLRDGKWINAVLTHKDDADINEGWSFPGKKSDILPLIKDWDPGFRRIWEKMEEKNILDWKLVYRPCLKKWVTDSGKVAIMGDAAHPFVPTSVQGASQAMEDGATIAKCLAKANGDVPLALHTFFELRYEHVAKAQGMGLSQREKWHNLHDKETGEMKQEFDMSNGLLESYVLFSHDSEKVVDEKWDTVSAEVKAKMERGEKLSRE</sequence>
<keyword evidence="3" id="KW-0274">FAD</keyword>
<dbReference type="SUPFAM" id="SSF51905">
    <property type="entry name" value="FAD/NAD(P)-binding domain"/>
    <property type="match status" value="1"/>
</dbReference>
<dbReference type="PANTHER" id="PTHR13789">
    <property type="entry name" value="MONOOXYGENASE"/>
    <property type="match status" value="1"/>
</dbReference>
<proteinExistence type="inferred from homology"/>
<evidence type="ECO:0000313" key="7">
    <source>
        <dbReference type="EMBL" id="KAL1632425.1"/>
    </source>
</evidence>
<reference evidence="7 8" key="1">
    <citation type="submission" date="2024-02" db="EMBL/GenBank/DDBJ databases">
        <title>De novo assembly and annotation of 12 fungi associated with fruit tree decline syndrome in Ontario, Canada.</title>
        <authorList>
            <person name="Sulman M."/>
            <person name="Ellouze W."/>
            <person name="Ilyukhin E."/>
        </authorList>
    </citation>
    <scope>NUCLEOTIDE SEQUENCE [LARGE SCALE GENOMIC DNA]</scope>
    <source>
        <strain evidence="7 8">M1-105</strain>
    </source>
</reference>
<keyword evidence="5" id="KW-0503">Monooxygenase</keyword>
<comment type="similarity">
    <text evidence="1">Belongs to the paxM FAD-dependent monooxygenase family.</text>
</comment>
<dbReference type="PANTHER" id="PTHR13789:SF236">
    <property type="entry name" value="MONOOXYGENASE, PUTATIVE (AFU_ORTHOLOGUE AFUA_6G12060)-RELATED"/>
    <property type="match status" value="1"/>
</dbReference>
<name>A0ABR3SYJ8_9PEZI</name>
<evidence type="ECO:0000313" key="8">
    <source>
        <dbReference type="Proteomes" id="UP001521116"/>
    </source>
</evidence>
<dbReference type="Proteomes" id="UP001521116">
    <property type="component" value="Unassembled WGS sequence"/>
</dbReference>
<dbReference type="Pfam" id="PF01494">
    <property type="entry name" value="FAD_binding_3"/>
    <property type="match status" value="1"/>
</dbReference>
<evidence type="ECO:0000256" key="1">
    <source>
        <dbReference type="ARBA" id="ARBA00007992"/>
    </source>
</evidence>
<evidence type="ECO:0000256" key="5">
    <source>
        <dbReference type="ARBA" id="ARBA00023033"/>
    </source>
</evidence>
<dbReference type="InterPro" id="IPR002938">
    <property type="entry name" value="FAD-bd"/>
</dbReference>
<protein>
    <recommendedName>
        <fullName evidence="6">FAD-binding domain-containing protein</fullName>
    </recommendedName>
</protein>
<dbReference type="PRINTS" id="PR00420">
    <property type="entry name" value="RNGMNOXGNASE"/>
</dbReference>
<evidence type="ECO:0000259" key="6">
    <source>
        <dbReference type="Pfam" id="PF01494"/>
    </source>
</evidence>
<dbReference type="SUPFAM" id="SSF54373">
    <property type="entry name" value="FAD-linked reductases, C-terminal domain"/>
    <property type="match status" value="1"/>
</dbReference>